<dbReference type="RefSeq" id="WP_182893148.1">
    <property type="nucleotide sequence ID" value="NZ_JACGZW010000008.1"/>
</dbReference>
<proteinExistence type="predicted"/>
<evidence type="ECO:0000256" key="1">
    <source>
        <dbReference type="SAM" id="Phobius"/>
    </source>
</evidence>
<dbReference type="EMBL" id="JACGZW010000008">
    <property type="protein sequence ID" value="MBB1156193.1"/>
    <property type="molecule type" value="Genomic_DNA"/>
</dbReference>
<dbReference type="Pfam" id="PF03334">
    <property type="entry name" value="PhaG_MnhG_YufB"/>
    <property type="match status" value="1"/>
</dbReference>
<dbReference type="InterPro" id="IPR005133">
    <property type="entry name" value="PhaG_MnhG_YufB"/>
</dbReference>
<reference evidence="2 3" key="1">
    <citation type="submission" date="2020-08" db="EMBL/GenBank/DDBJ databases">
        <title>Amycolatopsis sp. nov. DR6-1 isolated from Dendrobium heterocarpum.</title>
        <authorList>
            <person name="Tedsree N."/>
            <person name="Kuncharoen N."/>
            <person name="Likhitwitayawuid K."/>
            <person name="Tanasupawat S."/>
        </authorList>
    </citation>
    <scope>NUCLEOTIDE SEQUENCE [LARGE SCALE GENOMIC DNA]</scope>
    <source>
        <strain evidence="2 3">DR6-1</strain>
    </source>
</reference>
<accession>A0A7W3ZCT5</accession>
<protein>
    <submittedName>
        <fullName evidence="2">Monovalent cation/H(+) antiporter subunit G</fullName>
    </submittedName>
</protein>
<feature type="transmembrane region" description="Helical" evidence="1">
    <location>
        <begin position="50"/>
        <end position="78"/>
    </location>
</feature>
<dbReference type="Proteomes" id="UP000526734">
    <property type="component" value="Unassembled WGS sequence"/>
</dbReference>
<evidence type="ECO:0000313" key="2">
    <source>
        <dbReference type="EMBL" id="MBB1156193.1"/>
    </source>
</evidence>
<name>A0A7W3ZCT5_9PSEU</name>
<dbReference type="GO" id="GO:0098662">
    <property type="term" value="P:inorganic cation transmembrane transport"/>
    <property type="evidence" value="ECO:0007669"/>
    <property type="project" value="InterPro"/>
</dbReference>
<keyword evidence="1" id="KW-0812">Transmembrane</keyword>
<keyword evidence="1" id="KW-1133">Transmembrane helix</keyword>
<comment type="caution">
    <text evidence="2">The sequence shown here is derived from an EMBL/GenBank/DDBJ whole genome shotgun (WGS) entry which is preliminary data.</text>
</comment>
<keyword evidence="1" id="KW-0472">Membrane</keyword>
<gene>
    <name evidence="2" type="ORF">H4281_23845</name>
</gene>
<keyword evidence="3" id="KW-1185">Reference proteome</keyword>
<sequence>MTIAAQILVFAGVFVVLASAAGLLRAKDLLTRLHLLSPATTLGAPLIGVGLVLVNGVQLGSGAILATVVLLAVTGPILQSATARLEARHRGEIDEDLPS</sequence>
<organism evidence="2 3">
    <name type="scientific">Amycolatopsis dendrobii</name>
    <dbReference type="NCBI Taxonomy" id="2760662"/>
    <lineage>
        <taxon>Bacteria</taxon>
        <taxon>Bacillati</taxon>
        <taxon>Actinomycetota</taxon>
        <taxon>Actinomycetes</taxon>
        <taxon>Pseudonocardiales</taxon>
        <taxon>Pseudonocardiaceae</taxon>
        <taxon>Amycolatopsis</taxon>
    </lineage>
</organism>
<dbReference type="GO" id="GO:0015297">
    <property type="term" value="F:antiporter activity"/>
    <property type="evidence" value="ECO:0007669"/>
    <property type="project" value="InterPro"/>
</dbReference>
<evidence type="ECO:0000313" key="3">
    <source>
        <dbReference type="Proteomes" id="UP000526734"/>
    </source>
</evidence>
<dbReference type="AlphaFoldDB" id="A0A7W3ZCT5"/>